<sequence length="66" mass="7753">MTTQERSAYSYTSINKFMKNYDVGKHYKYKINDNFETIENKNGEVEVFFQDINDNKSLLSLSGVML</sequence>
<protein>
    <submittedName>
        <fullName evidence="1">Uncharacterized protein</fullName>
    </submittedName>
</protein>
<accession>A0A068R303</accession>
<gene>
    <name evidence="1" type="ORF">XPG1_1759</name>
</gene>
<dbReference type="KEGG" id="xpo:XPG1_1759"/>
<dbReference type="EMBL" id="FO704551">
    <property type="protein sequence ID" value="CDG21414.1"/>
    <property type="molecule type" value="Genomic_DNA"/>
</dbReference>
<proteinExistence type="predicted"/>
<reference evidence="1 2" key="1">
    <citation type="submission" date="2013-07" db="EMBL/GenBank/DDBJ databases">
        <authorList>
            <person name="Genoscope - CEA"/>
        </authorList>
    </citation>
    <scope>NUCLEOTIDE SEQUENCE [LARGE SCALE GENOMIC DNA]</scope>
    <source>
        <strain evidence="1 2">G6</strain>
    </source>
</reference>
<name>A0A068R303_9GAMM</name>
<evidence type="ECO:0000313" key="1">
    <source>
        <dbReference type="EMBL" id="CDG21414.1"/>
    </source>
</evidence>
<keyword evidence="2" id="KW-1185">Reference proteome</keyword>
<evidence type="ECO:0000313" key="2">
    <source>
        <dbReference type="Proteomes" id="UP000032735"/>
    </source>
</evidence>
<dbReference type="Proteomes" id="UP000032735">
    <property type="component" value="Chromosome"/>
</dbReference>
<dbReference type="STRING" id="1354304.XPG1_1759"/>
<organism evidence="1 2">
    <name type="scientific">Xenorhabdus poinarii G6</name>
    <dbReference type="NCBI Taxonomy" id="1354304"/>
    <lineage>
        <taxon>Bacteria</taxon>
        <taxon>Pseudomonadati</taxon>
        <taxon>Pseudomonadota</taxon>
        <taxon>Gammaproteobacteria</taxon>
        <taxon>Enterobacterales</taxon>
        <taxon>Morganellaceae</taxon>
        <taxon>Xenorhabdus</taxon>
    </lineage>
</organism>
<dbReference type="HOGENOM" id="CLU_2830348_0_0_6"/>
<dbReference type="AlphaFoldDB" id="A0A068R303"/>
<dbReference type="RefSeq" id="WP_045958616.1">
    <property type="nucleotide sequence ID" value="NZ_FO704551.1"/>
</dbReference>